<accession>A0A1A8WV84</accession>
<dbReference type="Proteomes" id="UP000078546">
    <property type="component" value="Unassembled WGS sequence"/>
</dbReference>
<dbReference type="EMBL" id="FLQU01000461">
    <property type="protein sequence ID" value="SBS85956.1"/>
    <property type="molecule type" value="Genomic_DNA"/>
</dbReference>
<evidence type="ECO:0000313" key="3">
    <source>
        <dbReference type="Proteomes" id="UP000078546"/>
    </source>
</evidence>
<dbReference type="Proteomes" id="UP000078560">
    <property type="component" value="Unassembled WGS sequence"/>
</dbReference>
<reference evidence="2" key="1">
    <citation type="submission" date="2016-05" db="EMBL/GenBank/DDBJ databases">
        <authorList>
            <person name="Lavstsen T."/>
            <person name="Jespersen J.S."/>
        </authorList>
    </citation>
    <scope>NUCLEOTIDE SEQUENCE [LARGE SCALE GENOMIC DNA]</scope>
</reference>
<organism evidence="2 3">
    <name type="scientific">Plasmodium ovale curtisi</name>
    <dbReference type="NCBI Taxonomy" id="864141"/>
    <lineage>
        <taxon>Eukaryota</taxon>
        <taxon>Sar</taxon>
        <taxon>Alveolata</taxon>
        <taxon>Apicomplexa</taxon>
        <taxon>Aconoidasida</taxon>
        <taxon>Haemosporida</taxon>
        <taxon>Plasmodiidae</taxon>
        <taxon>Plasmodium</taxon>
        <taxon>Plasmodium (Plasmodium)</taxon>
    </lineage>
</organism>
<evidence type="ECO:0000313" key="4">
    <source>
        <dbReference type="Proteomes" id="UP000078560"/>
    </source>
</evidence>
<protein>
    <submittedName>
        <fullName evidence="2">Uncharacterized protein</fullName>
    </submittedName>
</protein>
<reference evidence="3 4" key="2">
    <citation type="submission" date="2016-05" db="EMBL/GenBank/DDBJ databases">
        <authorList>
            <person name="Naeem Raeece"/>
        </authorList>
    </citation>
    <scope>NUCLEOTIDE SEQUENCE [LARGE SCALE GENOMIC DNA]</scope>
</reference>
<dbReference type="AlphaFoldDB" id="A0A1A8WV84"/>
<gene>
    <name evidence="2" type="ORF">POVCU1_031600</name>
    <name evidence="1" type="ORF">POVCU2_0034430</name>
</gene>
<evidence type="ECO:0000313" key="1">
    <source>
        <dbReference type="EMBL" id="SBS85956.1"/>
    </source>
</evidence>
<proteinExistence type="predicted"/>
<name>A0A1A8WV84_PLAOA</name>
<sequence>MLERSLFITSIFEAKVGKGNQHIRFKNENPKHDCKDAGNALNGSTNSAVFLSSDTPLDTRYMSIGINKTRTKLELRDRIKVTAVNKVDSANHNSRKRQHLVNYSAFRRCSK</sequence>
<dbReference type="EMBL" id="FLQV01000583">
    <property type="protein sequence ID" value="SBS96250.1"/>
    <property type="molecule type" value="Genomic_DNA"/>
</dbReference>
<evidence type="ECO:0000313" key="2">
    <source>
        <dbReference type="EMBL" id="SBS96250.1"/>
    </source>
</evidence>